<dbReference type="InterPro" id="IPR043129">
    <property type="entry name" value="ATPase_NBD"/>
</dbReference>
<evidence type="ECO:0000313" key="2">
    <source>
        <dbReference type="Proteomes" id="UP000229740"/>
    </source>
</evidence>
<proteinExistence type="predicted"/>
<dbReference type="Proteomes" id="UP000229740">
    <property type="component" value="Unassembled WGS sequence"/>
</dbReference>
<comment type="caution">
    <text evidence="1">The sequence shown here is derived from an EMBL/GenBank/DDBJ whole genome shotgun (WGS) entry which is preliminary data.</text>
</comment>
<sequence length="465" mass="50458">MSNTSLLTGAAQIQAPLDPGFIPAVLANRRYRDAVKRADFSTSLAVAVEREDGLTVRRDLEILAPASAHDSDTQLIIERHIKFLLWANGGWKMYLSGPEQFCTAIAQAYAAGGAREFDAKLMQRVYGRPVEVAIVSPEEMPETNTASAKIGGYLDGCRIGFDLGASDFKLASVVDGDVVFSTEIRWDPVPQSDPQYHVSRLAEGLKLAASKMPRVDAIGGSSAGIYINNEPKVASLFRSIPEAKFSEVIRPMFHNLQQEWNVPLVVINDGDVTALAGALSLKKNAMLGIAMGSSEAIGYLNPQGSIMGYLNELAFAPVDFNQEAVEEEWSGDRGVGALYFSQQAVNKLAPAAGFSFPDEMLLPERLKIVQAKADEGDPQAARIFETIGVYLGYTLPHYAEYYDFDHVLILGRVTSGRGGEIVLDTAKAVLKQEFSELDNTMSIHVPDEQSRRVGQAVAAASLPEI</sequence>
<evidence type="ECO:0000313" key="1">
    <source>
        <dbReference type="EMBL" id="PID56335.1"/>
    </source>
</evidence>
<accession>A0A2G6E2L9</accession>
<dbReference type="AlphaFoldDB" id="A0A2G6E2L9"/>
<protein>
    <submittedName>
        <fullName evidence="1">Transcriptional regulator</fullName>
    </submittedName>
</protein>
<organism evidence="1 2">
    <name type="scientific">candidate division KSB3 bacterium</name>
    <dbReference type="NCBI Taxonomy" id="2044937"/>
    <lineage>
        <taxon>Bacteria</taxon>
        <taxon>candidate division KSB3</taxon>
    </lineage>
</organism>
<gene>
    <name evidence="1" type="ORF">CSB45_11650</name>
</gene>
<dbReference type="EMBL" id="PDPS01000035">
    <property type="protein sequence ID" value="PID56335.1"/>
    <property type="molecule type" value="Genomic_DNA"/>
</dbReference>
<reference evidence="1 2" key="1">
    <citation type="submission" date="2017-10" db="EMBL/GenBank/DDBJ databases">
        <title>Novel microbial diversity and functional potential in the marine mammal oral microbiome.</title>
        <authorList>
            <person name="Dudek N.K."/>
            <person name="Sun C.L."/>
            <person name="Burstein D."/>
            <person name="Kantor R.S."/>
            <person name="Aliaga Goltsman D.S."/>
            <person name="Bik E.M."/>
            <person name="Thomas B.C."/>
            <person name="Banfield J.F."/>
            <person name="Relman D.A."/>
        </authorList>
    </citation>
    <scope>NUCLEOTIDE SEQUENCE [LARGE SCALE GENOMIC DNA]</scope>
    <source>
        <strain evidence="1">DOLZORAL124_49_17</strain>
    </source>
</reference>
<dbReference type="Gene3D" id="3.30.420.40">
    <property type="match status" value="2"/>
</dbReference>
<dbReference type="SUPFAM" id="SSF53067">
    <property type="entry name" value="Actin-like ATPase domain"/>
    <property type="match status" value="1"/>
</dbReference>
<name>A0A2G6E2L9_9BACT</name>